<organism evidence="1 2">
    <name type="scientific">Glycomyces endophyticus</name>
    <dbReference type="NCBI Taxonomy" id="480996"/>
    <lineage>
        <taxon>Bacteria</taxon>
        <taxon>Bacillati</taxon>
        <taxon>Actinomycetota</taxon>
        <taxon>Actinomycetes</taxon>
        <taxon>Glycomycetales</taxon>
        <taxon>Glycomycetaceae</taxon>
        <taxon>Glycomyces</taxon>
    </lineage>
</organism>
<dbReference type="Proteomes" id="UP001499851">
    <property type="component" value="Unassembled WGS sequence"/>
</dbReference>
<dbReference type="InterPro" id="IPR052517">
    <property type="entry name" value="GlcG_carb_metab_protein"/>
</dbReference>
<dbReference type="Gene3D" id="3.30.450.150">
    <property type="entry name" value="Haem-degrading domain"/>
    <property type="match status" value="1"/>
</dbReference>
<sequence length="190" mass="18348">MNAIDLRKRLALGAVAGLAVVGAVVGAGAYAAPETEAEPIDAVAVAEVQEEGVRGANALTHEAALAVLDAAQDKAAELGERVTVAVVDRNGNTIALVKGDGAGPQSPDSAEAKAYTAVSWGQATSDLAGAAEGEGATVADIPGTLFLAGGVPVVYDGAPIAGVGVGGAPSGDIDEEIALAGLAALADLEG</sequence>
<dbReference type="InterPro" id="IPR038084">
    <property type="entry name" value="PduO/GlcC-like_sf"/>
</dbReference>
<accession>A0ABP4TQW2</accession>
<gene>
    <name evidence="1" type="ORF">GCM10009830_44840</name>
</gene>
<dbReference type="Pfam" id="PF03928">
    <property type="entry name" value="HbpS-like"/>
    <property type="match status" value="1"/>
</dbReference>
<evidence type="ECO:0000313" key="2">
    <source>
        <dbReference type="Proteomes" id="UP001499851"/>
    </source>
</evidence>
<dbReference type="PANTHER" id="PTHR34309">
    <property type="entry name" value="SLR1406 PROTEIN"/>
    <property type="match status" value="1"/>
</dbReference>
<comment type="caution">
    <text evidence="1">The sequence shown here is derived from an EMBL/GenBank/DDBJ whole genome shotgun (WGS) entry which is preliminary data.</text>
</comment>
<dbReference type="InterPro" id="IPR005624">
    <property type="entry name" value="PduO/GlcC-like"/>
</dbReference>
<dbReference type="EMBL" id="BAAAQF010000024">
    <property type="protein sequence ID" value="GAA1692132.1"/>
    <property type="molecule type" value="Genomic_DNA"/>
</dbReference>
<evidence type="ECO:0000313" key="1">
    <source>
        <dbReference type="EMBL" id="GAA1692132.1"/>
    </source>
</evidence>
<reference evidence="2" key="1">
    <citation type="journal article" date="2019" name="Int. J. Syst. Evol. Microbiol.">
        <title>The Global Catalogue of Microorganisms (GCM) 10K type strain sequencing project: providing services to taxonomists for standard genome sequencing and annotation.</title>
        <authorList>
            <consortium name="The Broad Institute Genomics Platform"/>
            <consortium name="The Broad Institute Genome Sequencing Center for Infectious Disease"/>
            <person name="Wu L."/>
            <person name="Ma J."/>
        </authorList>
    </citation>
    <scope>NUCLEOTIDE SEQUENCE [LARGE SCALE GENOMIC DNA]</scope>
    <source>
        <strain evidence="2">JCM 16001</strain>
    </source>
</reference>
<keyword evidence="2" id="KW-1185">Reference proteome</keyword>
<protein>
    <submittedName>
        <fullName evidence="1">Heme-binding protein</fullName>
    </submittedName>
</protein>
<dbReference type="PANTHER" id="PTHR34309:SF1">
    <property type="entry name" value="PROTEIN GLCG"/>
    <property type="match status" value="1"/>
</dbReference>
<dbReference type="SUPFAM" id="SSF143744">
    <property type="entry name" value="GlcG-like"/>
    <property type="match status" value="1"/>
</dbReference>
<name>A0ABP4TQW2_9ACTN</name>
<dbReference type="RefSeq" id="WP_344491465.1">
    <property type="nucleotide sequence ID" value="NZ_BAAAQF010000024.1"/>
</dbReference>
<proteinExistence type="predicted"/>